<keyword evidence="1" id="KW-0472">Membrane</keyword>
<evidence type="ECO:0000313" key="2">
    <source>
        <dbReference type="EMBL" id="MCQ9210207.1"/>
    </source>
</evidence>
<comment type="caution">
    <text evidence="2">The sequence shown here is derived from an EMBL/GenBank/DDBJ whole genome shotgun (WGS) entry which is preliminary data.</text>
</comment>
<protein>
    <submittedName>
        <fullName evidence="2">Tandem-type lipoprotein</fullName>
    </submittedName>
</protein>
<feature type="transmembrane region" description="Helical" evidence="1">
    <location>
        <begin position="6"/>
        <end position="26"/>
    </location>
</feature>
<keyword evidence="1" id="KW-0812">Transmembrane</keyword>
<organism evidence="2 3">
    <name type="scientific">Granulicatella seriolae</name>
    <dbReference type="NCBI Taxonomy" id="2967226"/>
    <lineage>
        <taxon>Bacteria</taxon>
        <taxon>Bacillati</taxon>
        <taxon>Bacillota</taxon>
        <taxon>Bacilli</taxon>
        <taxon>Lactobacillales</taxon>
        <taxon>Carnobacteriaceae</taxon>
        <taxon>Granulicatella</taxon>
    </lineage>
</organism>
<reference evidence="2" key="3">
    <citation type="journal article" date="2023" name="Microbiol. Resour. Announc.">
        <title>Draft Genome Sequence of Granulicatella sp. Strain S8, Isolated from a Marine Fish, Seriola quinqueradiata.</title>
        <authorList>
            <person name="Lee M."/>
            <person name="Farooq A."/>
            <person name="Jeong J.B."/>
            <person name="Jung M.Y."/>
        </authorList>
    </citation>
    <scope>NUCLEOTIDE SEQUENCE</scope>
    <source>
        <strain evidence="2">S8</strain>
    </source>
</reference>
<name>A0ABT1WNU2_9LACT</name>
<keyword evidence="2" id="KW-0449">Lipoprotein</keyword>
<evidence type="ECO:0000256" key="1">
    <source>
        <dbReference type="SAM" id="Phobius"/>
    </source>
</evidence>
<keyword evidence="1" id="KW-1133">Transmembrane helix</keyword>
<evidence type="ECO:0000313" key="3">
    <source>
        <dbReference type="Proteomes" id="UP001059480"/>
    </source>
</evidence>
<dbReference type="Proteomes" id="UP001059480">
    <property type="component" value="Unassembled WGS sequence"/>
</dbReference>
<gene>
    <name evidence="2" type="ORF">NPA36_06555</name>
</gene>
<keyword evidence="3" id="KW-1185">Reference proteome</keyword>
<proteinExistence type="predicted"/>
<dbReference type="EMBL" id="JANHNZ010000005">
    <property type="protein sequence ID" value="MCQ9210207.1"/>
    <property type="molecule type" value="Genomic_DNA"/>
</dbReference>
<accession>A0ABT1WNU2</accession>
<reference evidence="2" key="1">
    <citation type="submission" date="2022-07" db="EMBL/GenBank/DDBJ databases">
        <authorList>
            <person name="Jung M.-Y."/>
            <person name="Lee M."/>
        </authorList>
    </citation>
    <scope>NUCLEOTIDE SEQUENCE</scope>
    <source>
        <strain evidence="2">S8</strain>
    </source>
</reference>
<dbReference type="RefSeq" id="WP_256945320.1">
    <property type="nucleotide sequence ID" value="NZ_JANHNZ010000005.1"/>
</dbReference>
<reference evidence="2" key="2">
    <citation type="journal article" date="2023" name="Curr. Microbiol.">
        <title>Granulicatella seriolae sp. nov., a Novel Facultative Anaerobe Isolated from Yellowtail Marine Fish.</title>
        <authorList>
            <person name="Lee M."/>
            <person name="Choi Y.J."/>
            <person name="Farooq A."/>
            <person name="Jeong J.B."/>
            <person name="Jung M.Y."/>
        </authorList>
    </citation>
    <scope>NUCLEOTIDE SEQUENCE</scope>
    <source>
        <strain evidence="2">S8</strain>
    </source>
</reference>
<sequence>MEVKKWWLLLGVAIFTLGLVIGGKVYMDNQRAQAEKVEQSFDKILVMHPTINLMNFYDTEEASS</sequence>